<dbReference type="Proteomes" id="UP000255421">
    <property type="component" value="Unassembled WGS sequence"/>
</dbReference>
<dbReference type="AlphaFoldDB" id="A0A1H1G7G6"/>
<proteinExistence type="predicted"/>
<dbReference type="RefSeq" id="WP_092539043.1">
    <property type="nucleotide sequence ID" value="NZ_FNKQ01000005.1"/>
</dbReference>
<organism evidence="4 5">
    <name type="scientific">Halopelagius longus</name>
    <dbReference type="NCBI Taxonomy" id="1236180"/>
    <lineage>
        <taxon>Archaea</taxon>
        <taxon>Methanobacteriati</taxon>
        <taxon>Methanobacteriota</taxon>
        <taxon>Stenosarchaea group</taxon>
        <taxon>Halobacteria</taxon>
        <taxon>Halobacteriales</taxon>
        <taxon>Haloferacaceae</taxon>
    </lineage>
</organism>
<evidence type="ECO:0000313" key="3">
    <source>
        <dbReference type="EMBL" id="RDI69811.1"/>
    </source>
</evidence>
<feature type="transmembrane region" description="Helical" evidence="2">
    <location>
        <begin position="498"/>
        <end position="519"/>
    </location>
</feature>
<dbReference type="EMBL" id="QQST01000003">
    <property type="protein sequence ID" value="RDI69811.1"/>
    <property type="molecule type" value="Genomic_DNA"/>
</dbReference>
<name>A0A1H1G7G6_9EURY</name>
<feature type="transmembrane region" description="Helical" evidence="2">
    <location>
        <begin position="423"/>
        <end position="449"/>
    </location>
</feature>
<feature type="transmembrane region" description="Helical" evidence="2">
    <location>
        <begin position="323"/>
        <end position="343"/>
    </location>
</feature>
<evidence type="ECO:0008006" key="7">
    <source>
        <dbReference type="Google" id="ProtNLM"/>
    </source>
</evidence>
<keyword evidence="2" id="KW-1133">Transmembrane helix</keyword>
<evidence type="ECO:0000313" key="5">
    <source>
        <dbReference type="Proteomes" id="UP000199289"/>
    </source>
</evidence>
<feature type="transmembrane region" description="Helical" evidence="2">
    <location>
        <begin position="185"/>
        <end position="209"/>
    </location>
</feature>
<protein>
    <recommendedName>
        <fullName evidence="7">ABC-2 type transport system permease protein</fullName>
    </recommendedName>
</protein>
<gene>
    <name evidence="3" type="ORF">DWB78_16810</name>
    <name evidence="4" type="ORF">SAMN05216278_3555</name>
</gene>
<feature type="transmembrane region" description="Helical" evidence="2">
    <location>
        <begin position="68"/>
        <end position="89"/>
    </location>
</feature>
<evidence type="ECO:0000313" key="4">
    <source>
        <dbReference type="EMBL" id="SDR08848.1"/>
    </source>
</evidence>
<feature type="transmembrane region" description="Helical" evidence="2">
    <location>
        <begin position="248"/>
        <end position="266"/>
    </location>
</feature>
<reference evidence="3 6" key="3">
    <citation type="submission" date="2018-07" db="EMBL/GenBank/DDBJ databases">
        <title>Genome sequence of extremly halophilic archaeon Halopelagius longus strain BC12-B1.</title>
        <authorList>
            <person name="Zhang X."/>
        </authorList>
    </citation>
    <scope>NUCLEOTIDE SEQUENCE [LARGE SCALE GENOMIC DNA]</scope>
    <source>
        <strain evidence="3 6">BC12-B1</strain>
    </source>
</reference>
<feature type="transmembrane region" description="Helical" evidence="2">
    <location>
        <begin position="32"/>
        <end position="56"/>
    </location>
</feature>
<keyword evidence="2" id="KW-0472">Membrane</keyword>
<keyword evidence="6" id="KW-1185">Reference proteome</keyword>
<dbReference type="EMBL" id="FNKQ01000005">
    <property type="protein sequence ID" value="SDR08848.1"/>
    <property type="molecule type" value="Genomic_DNA"/>
</dbReference>
<accession>A0A1H1G7G6</accession>
<sequence>MNLGRDVRHGARIGRAEFRRSVRQIRGDNRRLLGVGFAVLIFGMQIAFSLPVAYFAGRTARSVAAVPFLAPGAVILPAGLLLFAAFTTLERIGGVEAEDLLLTAVHPRAVVVGLIGAEIGRLAVWLGIPIAALAVAFAAGLGSPSLVVTAVLVLLPLLCCAAVWGYALGIAVLRVLRRLPGIRRVLKAVGILVFVVFVVGSQFAGQYIAERPVSVEGLLSAVTFEPLTDYVALAFLGTPLSRPMSPEAVAVLAALVALTPVGLAVASRQASELWLSDAPRRERSRRTSSSAGGFAPPRPFARTKSARIAWGTLVRAARNPQELNHLLMAIFFVGPFGGVFVQSGSLGPLAAGVGVGLGTYLAGATFGLNPLGDDRPQLPLLLLTETPTRTLVRGRMLAGLAVGLPVAVLVPLASVAVGVSPSFAVAFAAAGVGLCVAAAAFAVGVGAAYPIYEEREVWGTETVVPSTLVMVTYMFVVGGGTAVGVVLLWFTLAGHLGVTPAFVGGAGAYLLLACGVPLLSYRYAIRRYRDYTFD</sequence>
<evidence type="ECO:0000313" key="6">
    <source>
        <dbReference type="Proteomes" id="UP000255421"/>
    </source>
</evidence>
<keyword evidence="2" id="KW-0812">Transmembrane</keyword>
<reference evidence="5" key="2">
    <citation type="submission" date="2016-10" db="EMBL/GenBank/DDBJ databases">
        <authorList>
            <person name="Varghese N."/>
            <person name="Submissions S."/>
        </authorList>
    </citation>
    <scope>NUCLEOTIDE SEQUENCE [LARGE SCALE GENOMIC DNA]</scope>
    <source>
        <strain evidence="5">CGMCC 1.12397</strain>
    </source>
</reference>
<feature type="transmembrane region" description="Helical" evidence="2">
    <location>
        <begin position="397"/>
        <end position="417"/>
    </location>
</feature>
<feature type="transmembrane region" description="Helical" evidence="2">
    <location>
        <begin position="470"/>
        <end position="492"/>
    </location>
</feature>
<dbReference type="OrthoDB" id="293659at2157"/>
<evidence type="ECO:0000256" key="1">
    <source>
        <dbReference type="SAM" id="MobiDB-lite"/>
    </source>
</evidence>
<feature type="transmembrane region" description="Helical" evidence="2">
    <location>
        <begin position="147"/>
        <end position="173"/>
    </location>
</feature>
<feature type="transmembrane region" description="Helical" evidence="2">
    <location>
        <begin position="122"/>
        <end position="141"/>
    </location>
</feature>
<feature type="transmembrane region" description="Helical" evidence="2">
    <location>
        <begin position="349"/>
        <end position="368"/>
    </location>
</feature>
<dbReference type="Proteomes" id="UP000199289">
    <property type="component" value="Unassembled WGS sequence"/>
</dbReference>
<reference evidence="4" key="1">
    <citation type="submission" date="2016-10" db="EMBL/GenBank/DDBJ databases">
        <authorList>
            <person name="de Groot N.N."/>
        </authorList>
    </citation>
    <scope>NUCLEOTIDE SEQUENCE [LARGE SCALE GENOMIC DNA]</scope>
    <source>
        <strain evidence="4">CGMCC 1.12397</strain>
    </source>
</reference>
<feature type="region of interest" description="Disordered" evidence="1">
    <location>
        <begin position="277"/>
        <end position="299"/>
    </location>
</feature>
<evidence type="ECO:0000256" key="2">
    <source>
        <dbReference type="SAM" id="Phobius"/>
    </source>
</evidence>